<organism evidence="3 4">
    <name type="scientific">Candidatus Frankia alpina</name>
    <dbReference type="NCBI Taxonomy" id="2699483"/>
    <lineage>
        <taxon>Bacteria</taxon>
        <taxon>Bacillati</taxon>
        <taxon>Actinomycetota</taxon>
        <taxon>Actinomycetes</taxon>
        <taxon>Frankiales</taxon>
        <taxon>Frankiaceae</taxon>
        <taxon>Frankia</taxon>
    </lineage>
</organism>
<sequence length="240" mass="25207">MAIAIGYIALVIVLSIVVIATRWAVRRGAPDPDLADAGERDGTRPDRLRPRRSTLDRFGLDADGLGPLPGQAEELAMLAGSPQLAALAGVVALRDSGSVEKGGLRGTLVSRRPAPRENRTLRQAIHHRIAEHGPLEVAQLGKLLADDPAMIELRTRLSRDGLLPTVQQERLLRWCRPTALVLATLGFILGLSSTSLTDSANSAPILIIGVIGSLVLAAGAPPRLPGLADGSLSGQHALAV</sequence>
<name>A0A4S5E2F0_9ACTN</name>
<keyword evidence="2" id="KW-0472">Membrane</keyword>
<evidence type="ECO:0000313" key="4">
    <source>
        <dbReference type="Proteomes" id="UP000305282"/>
    </source>
</evidence>
<dbReference type="AlphaFoldDB" id="A0A4S5E2F0"/>
<gene>
    <name evidence="3" type="ORF">E7Y31_17140</name>
</gene>
<protein>
    <submittedName>
        <fullName evidence="3">TIGR04222 domain-containing membrane protein</fullName>
    </submittedName>
</protein>
<dbReference type="OrthoDB" id="3212444at2"/>
<evidence type="ECO:0000256" key="2">
    <source>
        <dbReference type="SAM" id="Phobius"/>
    </source>
</evidence>
<feature type="region of interest" description="Disordered" evidence="1">
    <location>
        <begin position="30"/>
        <end position="50"/>
    </location>
</feature>
<feature type="non-terminal residue" evidence="3">
    <location>
        <position position="240"/>
    </location>
</feature>
<dbReference type="Proteomes" id="UP000305282">
    <property type="component" value="Unassembled WGS sequence"/>
</dbReference>
<keyword evidence="2" id="KW-1133">Transmembrane helix</keyword>
<reference evidence="3 4" key="1">
    <citation type="submission" date="2019-04" db="EMBL/GenBank/DDBJ databases">
        <title>Draft genome sequences for three unisolated Alnus-infective Frankia Sp+ strains, AgTrS, AiOr and AvVan, the first sequenced Frankia strains able to sporulate in-planta.</title>
        <authorList>
            <person name="Bethencourt L."/>
            <person name="Vautrin F."/>
            <person name="Taib N."/>
            <person name="Dubost A."/>
            <person name="Castro-Garcia L."/>
            <person name="Imbaud O."/>
            <person name="Abrouk D."/>
            <person name="Fournier P."/>
            <person name="Briolay J."/>
            <person name="Nguyen A."/>
            <person name="Normand P."/>
            <person name="Fernandez M.P."/>
            <person name="Brochier-Armanet C."/>
            <person name="Herrera-Belaroussi A."/>
        </authorList>
    </citation>
    <scope>NUCLEOTIDE SEQUENCE [LARGE SCALE GENOMIC DNA]</scope>
    <source>
        <strain evidence="3 4">AvVan</strain>
    </source>
</reference>
<dbReference type="InterPro" id="IPR026467">
    <property type="entry name" value="Ser/Gly_Cys_C_dom"/>
</dbReference>
<proteinExistence type="predicted"/>
<keyword evidence="2" id="KW-0812">Transmembrane</keyword>
<accession>A0A4S5E2F0</accession>
<dbReference type="NCBIfam" id="TIGR04222">
    <property type="entry name" value="near_uncomplex"/>
    <property type="match status" value="1"/>
</dbReference>
<feature type="transmembrane region" description="Helical" evidence="2">
    <location>
        <begin position="6"/>
        <end position="25"/>
    </location>
</feature>
<dbReference type="RefSeq" id="WP_136448979.1">
    <property type="nucleotide sequence ID" value="NZ_SSXH01000505.1"/>
</dbReference>
<comment type="caution">
    <text evidence="3">The sequence shown here is derived from an EMBL/GenBank/DDBJ whole genome shotgun (WGS) entry which is preliminary data.</text>
</comment>
<dbReference type="EMBL" id="SSXH01000505">
    <property type="protein sequence ID" value="THJ65556.1"/>
    <property type="molecule type" value="Genomic_DNA"/>
</dbReference>
<evidence type="ECO:0000256" key="1">
    <source>
        <dbReference type="SAM" id="MobiDB-lite"/>
    </source>
</evidence>
<evidence type="ECO:0000313" key="3">
    <source>
        <dbReference type="EMBL" id="THJ65556.1"/>
    </source>
</evidence>
<feature type="compositionally biased region" description="Basic and acidic residues" evidence="1">
    <location>
        <begin position="37"/>
        <end position="50"/>
    </location>
</feature>
<keyword evidence="4" id="KW-1185">Reference proteome</keyword>